<feature type="transmembrane region" description="Helical" evidence="2">
    <location>
        <begin position="76"/>
        <end position="92"/>
    </location>
</feature>
<keyword evidence="2" id="KW-1133">Transmembrane helix</keyword>
<evidence type="ECO:0000256" key="2">
    <source>
        <dbReference type="SAM" id="Phobius"/>
    </source>
</evidence>
<dbReference type="Proteomes" id="UP000045285">
    <property type="component" value="Unassembled WGS sequence"/>
</dbReference>
<dbReference type="EMBL" id="CCMZ01000003">
    <property type="protein sequence ID" value="CDX11751.1"/>
    <property type="molecule type" value="Genomic_DNA"/>
</dbReference>
<keyword evidence="2" id="KW-0472">Membrane</keyword>
<organism evidence="3 4">
    <name type="scientific">Mesorhizobium plurifarium</name>
    <dbReference type="NCBI Taxonomy" id="69974"/>
    <lineage>
        <taxon>Bacteria</taxon>
        <taxon>Pseudomonadati</taxon>
        <taxon>Pseudomonadota</taxon>
        <taxon>Alphaproteobacteria</taxon>
        <taxon>Hyphomicrobiales</taxon>
        <taxon>Phyllobacteriaceae</taxon>
        <taxon>Mesorhizobium</taxon>
    </lineage>
</organism>
<keyword evidence="2" id="KW-0812">Transmembrane</keyword>
<reference evidence="4" key="1">
    <citation type="submission" date="2014-08" db="EMBL/GenBank/DDBJ databases">
        <authorList>
            <person name="Moulin L."/>
        </authorList>
    </citation>
    <scope>NUCLEOTIDE SEQUENCE [LARGE SCALE GENOMIC DNA]</scope>
</reference>
<sequence length="135" mass="14555">MFDVVHKRLGGLKGGLALCRFPAFLRAVTRSSLETVLAVSAGVALSTSLGYLAYAAPGDAVPLLVWLTSPSQFSTLLWAVLGALFGLCALQFRRGRRFVDRNTRQGTRTSGNDRKSAGEGLVQSNSRIPFRRDGL</sequence>
<accession>A0A090D9T5</accession>
<keyword evidence="4" id="KW-1185">Reference proteome</keyword>
<protein>
    <submittedName>
        <fullName evidence="3">Uncharacterized protein</fullName>
    </submittedName>
</protein>
<evidence type="ECO:0000256" key="1">
    <source>
        <dbReference type="SAM" id="MobiDB-lite"/>
    </source>
</evidence>
<feature type="region of interest" description="Disordered" evidence="1">
    <location>
        <begin position="101"/>
        <end position="121"/>
    </location>
</feature>
<name>A0A090D9T5_MESPL</name>
<dbReference type="AlphaFoldDB" id="A0A090D9T5"/>
<feature type="transmembrane region" description="Helical" evidence="2">
    <location>
        <begin position="36"/>
        <end position="56"/>
    </location>
</feature>
<gene>
    <name evidence="3" type="ORF">MPL3356_110140</name>
</gene>
<proteinExistence type="predicted"/>
<evidence type="ECO:0000313" key="3">
    <source>
        <dbReference type="EMBL" id="CDX11751.1"/>
    </source>
</evidence>
<evidence type="ECO:0000313" key="4">
    <source>
        <dbReference type="Proteomes" id="UP000045285"/>
    </source>
</evidence>